<dbReference type="InterPro" id="IPR023546">
    <property type="entry name" value="MGMT"/>
</dbReference>
<protein>
    <recommendedName>
        <fullName evidence="8">Methylated-DNA--protein-cysteine methyltransferase</fullName>
        <ecNumber evidence="8">2.1.1.63</ecNumber>
    </recommendedName>
    <alternativeName>
        <fullName evidence="8">6-O-methylguanine-DNA methyltransferase</fullName>
        <shortName evidence="8">MGMT</shortName>
    </alternativeName>
    <alternativeName>
        <fullName evidence="8">O-6-methylguanine-DNA-alkyltransferase</fullName>
    </alternativeName>
</protein>
<dbReference type="Pfam" id="PF01035">
    <property type="entry name" value="DNA_binding_1"/>
    <property type="match status" value="1"/>
</dbReference>
<keyword evidence="8" id="KW-0963">Cytoplasm</keyword>
<dbReference type="EMBL" id="BMQA01000018">
    <property type="protein sequence ID" value="GGJ33943.1"/>
    <property type="molecule type" value="Genomic_DNA"/>
</dbReference>
<dbReference type="FunFam" id="1.10.10.10:FF:000214">
    <property type="entry name" value="Methylated-DNA--protein-cysteine methyltransferase"/>
    <property type="match status" value="1"/>
</dbReference>
<dbReference type="InterPro" id="IPR014048">
    <property type="entry name" value="MethylDNA_cys_MeTrfase_DNA-bd"/>
</dbReference>
<evidence type="ECO:0000256" key="2">
    <source>
        <dbReference type="ARBA" id="ARBA00008711"/>
    </source>
</evidence>
<gene>
    <name evidence="11" type="ORF">GCM10010121_051370</name>
</gene>
<feature type="region of interest" description="Disordered" evidence="9">
    <location>
        <begin position="166"/>
        <end position="216"/>
    </location>
</feature>
<evidence type="ECO:0000256" key="9">
    <source>
        <dbReference type="SAM" id="MobiDB-lite"/>
    </source>
</evidence>
<comment type="function">
    <text evidence="8">Involved in the cellular defense against the biological effects of O6-methylguanine (O6-MeG) and O4-methylthymine (O4-MeT) in DNA. Repairs the methylated nucleobase in DNA by stoichiometrically transferring the methyl group to a cysteine residue in the enzyme. This is a suicide reaction: the enzyme is irreversibly inactivated.</text>
</comment>
<comment type="miscellaneous">
    <text evidence="8">This enzyme catalyzes only one turnover and therefore is not strictly catalytic. According to one definition, an enzyme is a biocatalyst that acts repeatedly and over many reaction cycles.</text>
</comment>
<feature type="active site" description="Nucleophile; methyl group acceptor" evidence="8">
    <location>
        <position position="133"/>
    </location>
</feature>
<evidence type="ECO:0000256" key="3">
    <source>
        <dbReference type="ARBA" id="ARBA00022603"/>
    </source>
</evidence>
<evidence type="ECO:0000313" key="12">
    <source>
        <dbReference type="Proteomes" id="UP000657574"/>
    </source>
</evidence>
<keyword evidence="12" id="KW-1185">Reference proteome</keyword>
<reference evidence="11" key="1">
    <citation type="journal article" date="2014" name="Int. J. Syst. Evol. Microbiol.">
        <title>Complete genome sequence of Corynebacterium casei LMG S-19264T (=DSM 44701T), isolated from a smear-ripened cheese.</title>
        <authorList>
            <consortium name="US DOE Joint Genome Institute (JGI-PGF)"/>
            <person name="Walter F."/>
            <person name="Albersmeier A."/>
            <person name="Kalinowski J."/>
            <person name="Ruckert C."/>
        </authorList>
    </citation>
    <scope>NUCLEOTIDE SEQUENCE</scope>
    <source>
        <strain evidence="11">JCM 3086</strain>
    </source>
</reference>
<proteinExistence type="inferred from homology"/>
<dbReference type="HAMAP" id="MF_00772">
    <property type="entry name" value="OGT"/>
    <property type="match status" value="1"/>
</dbReference>
<dbReference type="NCBIfam" id="TIGR00589">
    <property type="entry name" value="ogt"/>
    <property type="match status" value="1"/>
</dbReference>
<dbReference type="GO" id="GO:0005737">
    <property type="term" value="C:cytoplasm"/>
    <property type="evidence" value="ECO:0007669"/>
    <property type="project" value="UniProtKB-SubCell"/>
</dbReference>
<comment type="similarity">
    <text evidence="2 8">Belongs to the MGMT family.</text>
</comment>
<keyword evidence="4 8" id="KW-0808">Transferase</keyword>
<dbReference type="Proteomes" id="UP000657574">
    <property type="component" value="Unassembled WGS sequence"/>
</dbReference>
<organism evidence="11 12">
    <name type="scientific">Streptomyces brasiliensis</name>
    <dbReference type="NCBI Taxonomy" id="1954"/>
    <lineage>
        <taxon>Bacteria</taxon>
        <taxon>Bacillati</taxon>
        <taxon>Actinomycetota</taxon>
        <taxon>Actinomycetes</taxon>
        <taxon>Kitasatosporales</taxon>
        <taxon>Streptomycetaceae</taxon>
        <taxon>Streptomyces</taxon>
    </lineage>
</organism>
<dbReference type="Gene3D" id="3.30.160.70">
    <property type="entry name" value="Methylated DNA-protein cysteine methyltransferase domain"/>
    <property type="match status" value="1"/>
</dbReference>
<evidence type="ECO:0000256" key="6">
    <source>
        <dbReference type="ARBA" id="ARBA00023204"/>
    </source>
</evidence>
<reference evidence="11" key="2">
    <citation type="submission" date="2020-09" db="EMBL/GenBank/DDBJ databases">
        <authorList>
            <person name="Sun Q."/>
            <person name="Ohkuma M."/>
        </authorList>
    </citation>
    <scope>NUCLEOTIDE SEQUENCE</scope>
    <source>
        <strain evidence="11">JCM 3086</strain>
    </source>
</reference>
<evidence type="ECO:0000256" key="8">
    <source>
        <dbReference type="HAMAP-Rule" id="MF_00772"/>
    </source>
</evidence>
<dbReference type="GO" id="GO:0006307">
    <property type="term" value="P:DNA alkylation repair"/>
    <property type="evidence" value="ECO:0007669"/>
    <property type="project" value="UniProtKB-UniRule"/>
</dbReference>
<accession>A0A917NW59</accession>
<dbReference type="GO" id="GO:0003908">
    <property type="term" value="F:methylated-DNA-[protein]-cysteine S-methyltransferase activity"/>
    <property type="evidence" value="ECO:0007669"/>
    <property type="project" value="UniProtKB-UniRule"/>
</dbReference>
<dbReference type="PANTHER" id="PTHR10815:SF5">
    <property type="entry name" value="METHYLATED-DNA--PROTEIN-CYSTEINE METHYLTRANSFERASE"/>
    <property type="match status" value="1"/>
</dbReference>
<dbReference type="GO" id="GO:0032259">
    <property type="term" value="P:methylation"/>
    <property type="evidence" value="ECO:0007669"/>
    <property type="project" value="UniProtKB-KW"/>
</dbReference>
<dbReference type="AlphaFoldDB" id="A0A917NW59"/>
<comment type="catalytic activity">
    <reaction evidence="1 8">
        <text>a 4-O-methyl-thymidine in DNA + L-cysteinyl-[protein] = a thymidine in DNA + S-methyl-L-cysteinyl-[protein]</text>
        <dbReference type="Rhea" id="RHEA:53428"/>
        <dbReference type="Rhea" id="RHEA-COMP:10131"/>
        <dbReference type="Rhea" id="RHEA-COMP:10132"/>
        <dbReference type="Rhea" id="RHEA-COMP:13555"/>
        <dbReference type="Rhea" id="RHEA-COMP:13556"/>
        <dbReference type="ChEBI" id="CHEBI:29950"/>
        <dbReference type="ChEBI" id="CHEBI:82612"/>
        <dbReference type="ChEBI" id="CHEBI:137386"/>
        <dbReference type="ChEBI" id="CHEBI:137387"/>
        <dbReference type="EC" id="2.1.1.63"/>
    </reaction>
</comment>
<sequence length="216" mass="22623">MSLDTTYWTSVEGPLGLLLLTAGPGGALTSLSVPGQKGGRTVQDDWRRDPGPFRAAEEQLAAYFAGELNAFRLELSTHGTEFRERVWAALDSVPYGATTTYGEIAARIGASRAAVRAVGGAIGANPLLIVRPCHRVIGADGSLTGYAGGLYRKVWLLRREGSLDGQGLSGGSCRTGPGPEEGSALEREGEAAGESAAQPDCRNELPLRDQSLDLGP</sequence>
<evidence type="ECO:0000313" key="11">
    <source>
        <dbReference type="EMBL" id="GGJ33943.1"/>
    </source>
</evidence>
<feature type="compositionally biased region" description="Basic and acidic residues" evidence="9">
    <location>
        <begin position="201"/>
        <end position="216"/>
    </location>
</feature>
<evidence type="ECO:0000256" key="5">
    <source>
        <dbReference type="ARBA" id="ARBA00022763"/>
    </source>
</evidence>
<evidence type="ECO:0000256" key="1">
    <source>
        <dbReference type="ARBA" id="ARBA00001286"/>
    </source>
</evidence>
<name>A0A917NW59_9ACTN</name>
<comment type="subcellular location">
    <subcellularLocation>
        <location evidence="8">Cytoplasm</location>
    </subcellularLocation>
</comment>
<keyword evidence="6 8" id="KW-0234">DNA repair</keyword>
<evidence type="ECO:0000256" key="7">
    <source>
        <dbReference type="ARBA" id="ARBA00049348"/>
    </source>
</evidence>
<dbReference type="PANTHER" id="PTHR10815">
    <property type="entry name" value="METHYLATED-DNA--PROTEIN-CYSTEINE METHYLTRANSFERASE"/>
    <property type="match status" value="1"/>
</dbReference>
<evidence type="ECO:0000256" key="4">
    <source>
        <dbReference type="ARBA" id="ARBA00022679"/>
    </source>
</evidence>
<keyword evidence="3 8" id="KW-0489">Methyltransferase</keyword>
<feature type="domain" description="Methylated-DNA-[protein]-cysteine S-methyltransferase DNA binding" evidence="10">
    <location>
        <begin position="81"/>
        <end position="161"/>
    </location>
</feature>
<dbReference type="CDD" id="cd06445">
    <property type="entry name" value="ATase"/>
    <property type="match status" value="1"/>
</dbReference>
<dbReference type="EC" id="2.1.1.63" evidence="8"/>
<dbReference type="InterPro" id="IPR036388">
    <property type="entry name" value="WH-like_DNA-bd_sf"/>
</dbReference>
<evidence type="ECO:0000259" key="10">
    <source>
        <dbReference type="Pfam" id="PF01035"/>
    </source>
</evidence>
<comment type="caution">
    <text evidence="11">The sequence shown here is derived from an EMBL/GenBank/DDBJ whole genome shotgun (WGS) entry which is preliminary data.</text>
</comment>
<comment type="catalytic activity">
    <reaction evidence="7 8">
        <text>a 6-O-methyl-2'-deoxyguanosine in DNA + L-cysteinyl-[protein] = S-methyl-L-cysteinyl-[protein] + a 2'-deoxyguanosine in DNA</text>
        <dbReference type="Rhea" id="RHEA:24000"/>
        <dbReference type="Rhea" id="RHEA-COMP:10131"/>
        <dbReference type="Rhea" id="RHEA-COMP:10132"/>
        <dbReference type="Rhea" id="RHEA-COMP:11367"/>
        <dbReference type="Rhea" id="RHEA-COMP:11368"/>
        <dbReference type="ChEBI" id="CHEBI:29950"/>
        <dbReference type="ChEBI" id="CHEBI:82612"/>
        <dbReference type="ChEBI" id="CHEBI:85445"/>
        <dbReference type="ChEBI" id="CHEBI:85448"/>
        <dbReference type="EC" id="2.1.1.63"/>
    </reaction>
</comment>
<dbReference type="InterPro" id="IPR036631">
    <property type="entry name" value="MGMT_N_sf"/>
</dbReference>
<dbReference type="SUPFAM" id="SSF46767">
    <property type="entry name" value="Methylated DNA-protein cysteine methyltransferase, C-terminal domain"/>
    <property type="match status" value="1"/>
</dbReference>
<keyword evidence="5 8" id="KW-0227">DNA damage</keyword>
<dbReference type="Gene3D" id="1.10.10.10">
    <property type="entry name" value="Winged helix-like DNA-binding domain superfamily/Winged helix DNA-binding domain"/>
    <property type="match status" value="1"/>
</dbReference>
<dbReference type="InterPro" id="IPR036217">
    <property type="entry name" value="MethylDNA_cys_MeTrfase_DNAb"/>
</dbReference>
<dbReference type="SUPFAM" id="SSF53155">
    <property type="entry name" value="Methylated DNA-protein cysteine methyltransferase domain"/>
    <property type="match status" value="1"/>
</dbReference>